<dbReference type="InterPro" id="IPR012337">
    <property type="entry name" value="RNaseH-like_sf"/>
</dbReference>
<evidence type="ECO:0000259" key="1">
    <source>
        <dbReference type="Pfam" id="PF13546"/>
    </source>
</evidence>
<name>A0A4Q9KPV1_9MICR</name>
<dbReference type="Pfam" id="PF13546">
    <property type="entry name" value="DDE_5"/>
    <property type="match status" value="1"/>
</dbReference>
<sequence>MQLNKGKKSLSEINKYCTKSNLFINTFGDILKEFDLKYINSLLSKSKSKGANSAKIFQILFVLNYFDLKNIRRFYQSKKSQNIDFKKDVFYDFMKNSKIDWRNIMYLFVKQLFKITENKSVTAIEQEKKATFFIIDDSLLEKSGKTIEQIGKVYDHCSHAYSIGMKLLTLGFWNGKSFIPLDFSIHNEPGKTGKRGLKKKDLDNQFKKERTTDSAGYKRVKEVEIDKIQMSINLISNALKRKISANYVLADSWFVCEPFLTGIESLTKAIDVIGLMKTNRIIEIKGQKHKASTIADLKRNEIHYCKS</sequence>
<feature type="non-terminal residue" evidence="2">
    <location>
        <position position="307"/>
    </location>
</feature>
<evidence type="ECO:0000313" key="3">
    <source>
        <dbReference type="Proteomes" id="UP000291404"/>
    </source>
</evidence>
<keyword evidence="3" id="KW-1185">Reference proteome</keyword>
<reference evidence="2 3" key="1">
    <citation type="submission" date="2017-12" db="EMBL/GenBank/DDBJ databases">
        <authorList>
            <person name="Pombert J.-F."/>
            <person name="Haag K.L."/>
            <person name="Ebert D."/>
        </authorList>
    </citation>
    <scope>NUCLEOTIDE SEQUENCE [LARGE SCALE GENOMIC DNA]</scope>
    <source>
        <strain evidence="2">BE-OM-2</strain>
    </source>
</reference>
<protein>
    <recommendedName>
        <fullName evidence="1">Transposase IS701-like DDE domain-containing protein</fullName>
    </recommendedName>
</protein>
<organism evidence="2 3">
    <name type="scientific">Hamiltosporidium magnivora</name>
    <dbReference type="NCBI Taxonomy" id="148818"/>
    <lineage>
        <taxon>Eukaryota</taxon>
        <taxon>Fungi</taxon>
        <taxon>Fungi incertae sedis</taxon>
        <taxon>Microsporidia</taxon>
        <taxon>Dubosqiidae</taxon>
        <taxon>Hamiltosporidium</taxon>
    </lineage>
</organism>
<dbReference type="SUPFAM" id="SSF53098">
    <property type="entry name" value="Ribonuclease H-like"/>
    <property type="match status" value="1"/>
</dbReference>
<dbReference type="EMBL" id="PITI01003465">
    <property type="protein sequence ID" value="TBT96666.1"/>
    <property type="molecule type" value="Genomic_DNA"/>
</dbReference>
<evidence type="ECO:0000313" key="2">
    <source>
        <dbReference type="EMBL" id="TBT96666.1"/>
    </source>
</evidence>
<accession>A0A4Q9KPV1</accession>
<gene>
    <name evidence="2" type="ORF">CWI36_3465p0010</name>
</gene>
<dbReference type="VEuPathDB" id="MicrosporidiaDB:CWI36_3465p0010"/>
<proteinExistence type="predicted"/>
<dbReference type="Proteomes" id="UP000291404">
    <property type="component" value="Unassembled WGS sequence"/>
</dbReference>
<feature type="domain" description="Transposase IS701-like DDE" evidence="1">
    <location>
        <begin position="86"/>
        <end position="267"/>
    </location>
</feature>
<dbReference type="InterPro" id="IPR038721">
    <property type="entry name" value="IS701-like_DDE_dom"/>
</dbReference>
<dbReference type="AlphaFoldDB" id="A0A4Q9KPV1"/>
<comment type="caution">
    <text evidence="2">The sequence shown here is derived from an EMBL/GenBank/DDBJ whole genome shotgun (WGS) entry which is preliminary data.</text>
</comment>